<dbReference type="PROSITE" id="PS00455">
    <property type="entry name" value="AMP_BINDING"/>
    <property type="match status" value="1"/>
</dbReference>
<dbReference type="Gene3D" id="3.40.50.12780">
    <property type="entry name" value="N-terminal domain of ligase-like"/>
    <property type="match status" value="1"/>
</dbReference>
<dbReference type="GO" id="GO:0016405">
    <property type="term" value="F:CoA-ligase activity"/>
    <property type="evidence" value="ECO:0007669"/>
    <property type="project" value="TreeGrafter"/>
</dbReference>
<keyword evidence="3" id="KW-1133">Transmembrane helix</keyword>
<evidence type="ECO:0000256" key="3">
    <source>
        <dbReference type="SAM" id="Phobius"/>
    </source>
</evidence>
<keyword evidence="7" id="KW-1185">Reference proteome</keyword>
<dbReference type="FunFam" id="3.30.300.30:FF:000007">
    <property type="entry name" value="4-coumarate--CoA ligase 2"/>
    <property type="match status" value="1"/>
</dbReference>
<dbReference type="PANTHER" id="PTHR24096:SF149">
    <property type="entry name" value="AMP-BINDING DOMAIN-CONTAINING PROTEIN-RELATED"/>
    <property type="match status" value="1"/>
</dbReference>
<dbReference type="PANTHER" id="PTHR24096">
    <property type="entry name" value="LONG-CHAIN-FATTY-ACID--COA LIGASE"/>
    <property type="match status" value="1"/>
</dbReference>
<dbReference type="Pfam" id="PF13193">
    <property type="entry name" value="AMP-binding_C"/>
    <property type="match status" value="1"/>
</dbReference>
<organism evidence="6 7">
    <name type="scientific">Phytophthora infestans</name>
    <name type="common">Potato late blight agent</name>
    <name type="synonym">Botrytis infestans</name>
    <dbReference type="NCBI Taxonomy" id="4787"/>
    <lineage>
        <taxon>Eukaryota</taxon>
        <taxon>Sar</taxon>
        <taxon>Stramenopiles</taxon>
        <taxon>Oomycota</taxon>
        <taxon>Peronosporomycetes</taxon>
        <taxon>Peronosporales</taxon>
        <taxon>Peronosporaceae</taxon>
        <taxon>Phytophthora</taxon>
    </lineage>
</organism>
<dbReference type="InterPro" id="IPR020845">
    <property type="entry name" value="AMP-binding_CS"/>
</dbReference>
<keyword evidence="3" id="KW-0812">Transmembrane</keyword>
<keyword evidence="2" id="KW-0436">Ligase</keyword>
<dbReference type="Gene3D" id="3.30.300.30">
    <property type="match status" value="1"/>
</dbReference>
<keyword evidence="3" id="KW-0472">Membrane</keyword>
<proteinExistence type="inferred from homology"/>
<evidence type="ECO:0000259" key="5">
    <source>
        <dbReference type="Pfam" id="PF13193"/>
    </source>
</evidence>
<evidence type="ECO:0000313" key="7">
    <source>
        <dbReference type="Proteomes" id="UP000602510"/>
    </source>
</evidence>
<dbReference type="InterPro" id="IPR025110">
    <property type="entry name" value="AMP-bd_C"/>
</dbReference>
<dbReference type="InterPro" id="IPR042099">
    <property type="entry name" value="ANL_N_sf"/>
</dbReference>
<dbReference type="EMBL" id="WSZM01000030">
    <property type="protein sequence ID" value="KAF4046092.1"/>
    <property type="molecule type" value="Genomic_DNA"/>
</dbReference>
<feature type="domain" description="AMP-dependent synthetase/ligase" evidence="4">
    <location>
        <begin position="23"/>
        <end position="383"/>
    </location>
</feature>
<reference evidence="6" key="1">
    <citation type="submission" date="2020-04" db="EMBL/GenBank/DDBJ databases">
        <title>Hybrid Assembly of Korean Phytophthora infestans isolates.</title>
        <authorList>
            <person name="Prokchorchik M."/>
            <person name="Lee Y."/>
            <person name="Seo J."/>
            <person name="Cho J.-H."/>
            <person name="Park Y.-E."/>
            <person name="Jang D.-C."/>
            <person name="Im J.-S."/>
            <person name="Choi J.-G."/>
            <person name="Park H.-J."/>
            <person name="Lee G.-B."/>
            <person name="Lee Y.-G."/>
            <person name="Hong S.-Y."/>
            <person name="Cho K."/>
            <person name="Sohn K.H."/>
        </authorList>
    </citation>
    <scope>NUCLEOTIDE SEQUENCE</scope>
    <source>
        <strain evidence="6">KR_1_A1</strain>
    </source>
</reference>
<evidence type="ECO:0000313" key="6">
    <source>
        <dbReference type="EMBL" id="KAF4046092.1"/>
    </source>
</evidence>
<dbReference type="InterPro" id="IPR045851">
    <property type="entry name" value="AMP-bd_C_sf"/>
</dbReference>
<comment type="similarity">
    <text evidence="1">Belongs to the ATP-dependent AMP-binding enzyme family.</text>
</comment>
<evidence type="ECO:0000259" key="4">
    <source>
        <dbReference type="Pfam" id="PF00501"/>
    </source>
</evidence>
<dbReference type="AlphaFoldDB" id="A0A833SD24"/>
<dbReference type="Proteomes" id="UP000602510">
    <property type="component" value="Unassembled WGS sequence"/>
</dbReference>
<protein>
    <submittedName>
        <fullName evidence="6">AMP-binding enzyme C-terminal domain</fullName>
    </submittedName>
</protein>
<accession>A0A833SD24</accession>
<evidence type="ECO:0000256" key="1">
    <source>
        <dbReference type="ARBA" id="ARBA00006432"/>
    </source>
</evidence>
<dbReference type="SUPFAM" id="SSF56801">
    <property type="entry name" value="Acetyl-CoA synthetase-like"/>
    <property type="match status" value="1"/>
</dbReference>
<comment type="caution">
    <text evidence="6">The sequence shown here is derived from an EMBL/GenBank/DDBJ whole genome shotgun (WGS) entry which is preliminary data.</text>
</comment>
<dbReference type="Pfam" id="PF00501">
    <property type="entry name" value="AMP-binding"/>
    <property type="match status" value="1"/>
</dbReference>
<feature type="domain" description="AMP-binding enzyme C-terminal" evidence="5">
    <location>
        <begin position="434"/>
        <end position="510"/>
    </location>
</feature>
<name>A0A833SD24_PHYIN</name>
<dbReference type="InterPro" id="IPR000873">
    <property type="entry name" value="AMP-dep_synth/lig_dom"/>
</dbReference>
<evidence type="ECO:0000256" key="2">
    <source>
        <dbReference type="ARBA" id="ARBA00022598"/>
    </source>
</evidence>
<feature type="transmembrane region" description="Helical" evidence="3">
    <location>
        <begin position="225"/>
        <end position="247"/>
    </location>
</feature>
<gene>
    <name evidence="6" type="ORF">GN244_ATG01433</name>
</gene>
<sequence length="531" mass="58503">MIFTSRHPTLPIPEDAAIWNVVEQHARSIGDKPAFICDVTERTISYVQLLRMAKNLCAGFAANGLKKGDIVILHSMNCIEYPLIFLALNRLGAICSPSSPQFTAQELADQIEAAQAVAVISHIKFAAVAMKAATTHGISSEQVYTIGDTRSAAFLQTIEHLIDLDLPFPTLPPIDPNQVVTLPFSSGTTGRPKGVELTARSMFAAGMIPAYTVEKMDYLLGVLPFYHIMATLIFHISLYMGMSMVVLPGFQPKSLLRAAEKYKIKRLHLAPPLVKFLAQHPLVDRYNLSTTTQASSGGAPLGKELEQAVLKRLNVQVLQSYGLTEIAGVGTHSSISSHREGSSGMLYPNVELKVKCLETGVDLEPNEHGELLFRGPTLMKGYFNNPETTRESFTEDGFLRTGDIGYIDDDGFVFVVDRLKELIKYKGHQVAPAEVEDVVNSHPQVADAGCVRGHDLETGEEIPKAYVVLEEDSTLTAEELMDYVAMKVTGYKRVREVEFVESIPKSLSGKILRRVLQLQENEKIGAYRSRL</sequence>